<dbReference type="EMBL" id="JAGETZ010000013">
    <property type="protein sequence ID" value="MBO2011865.1"/>
    <property type="molecule type" value="Genomic_DNA"/>
</dbReference>
<sequence>MPLPRLLTAFFCSFFSAGLLPAVVAAQATALTGQVLDQATQTPVAYASIGVLHRPAGTVADAQGRFTFDVPAAYDQDSLRLALLGYAPLTVQVADFRRQLTQAGGRVLLRAAPTPLAEVLVRPGTATRRVIGNSTVSNTISGGFKMNRLGSQLAQGLHLRRPATLEEVSFHVAECTYDSLFYRVNVYQVVNDVPTASLLPEPVYVRVRKGETKTRFVADLRRFHLTVQGDIAVGLEMVKGLGPGELRLSMSLLKGPIYIANQSAADWEKMRGFGLGIDATVAEYR</sequence>
<dbReference type="Proteomes" id="UP000664369">
    <property type="component" value="Unassembled WGS sequence"/>
</dbReference>
<keyword evidence="3" id="KW-1185">Reference proteome</keyword>
<proteinExistence type="predicted"/>
<organism evidence="2 3">
    <name type="scientific">Hymenobacter negativus</name>
    <dbReference type="NCBI Taxonomy" id="2795026"/>
    <lineage>
        <taxon>Bacteria</taxon>
        <taxon>Pseudomonadati</taxon>
        <taxon>Bacteroidota</taxon>
        <taxon>Cytophagia</taxon>
        <taxon>Cytophagales</taxon>
        <taxon>Hymenobacteraceae</taxon>
        <taxon>Hymenobacter</taxon>
    </lineage>
</organism>
<dbReference type="InterPro" id="IPR008969">
    <property type="entry name" value="CarboxyPept-like_regulatory"/>
</dbReference>
<evidence type="ECO:0000313" key="2">
    <source>
        <dbReference type="EMBL" id="MBO2011865.1"/>
    </source>
</evidence>
<feature type="signal peptide" evidence="1">
    <location>
        <begin position="1"/>
        <end position="21"/>
    </location>
</feature>
<dbReference type="Gene3D" id="2.60.40.1120">
    <property type="entry name" value="Carboxypeptidase-like, regulatory domain"/>
    <property type="match status" value="1"/>
</dbReference>
<feature type="chain" id="PRO_5046424955" evidence="1">
    <location>
        <begin position="22"/>
        <end position="285"/>
    </location>
</feature>
<dbReference type="RefSeq" id="WP_208177552.1">
    <property type="nucleotide sequence ID" value="NZ_JAGETZ010000013.1"/>
</dbReference>
<name>A0ABS3QKR4_9BACT</name>
<evidence type="ECO:0000313" key="3">
    <source>
        <dbReference type="Proteomes" id="UP000664369"/>
    </source>
</evidence>
<evidence type="ECO:0000256" key="1">
    <source>
        <dbReference type="SAM" id="SignalP"/>
    </source>
</evidence>
<gene>
    <name evidence="2" type="ORF">J4E00_22565</name>
</gene>
<dbReference type="SUPFAM" id="SSF49464">
    <property type="entry name" value="Carboxypeptidase regulatory domain-like"/>
    <property type="match status" value="1"/>
</dbReference>
<accession>A0ABS3QKR4</accession>
<protein>
    <submittedName>
        <fullName evidence="2">Carboxypeptidase-like regulatory domain-containing protein</fullName>
    </submittedName>
</protein>
<comment type="caution">
    <text evidence="2">The sequence shown here is derived from an EMBL/GenBank/DDBJ whole genome shotgun (WGS) entry which is preliminary data.</text>
</comment>
<dbReference type="Pfam" id="PF13715">
    <property type="entry name" value="CarbopepD_reg_2"/>
    <property type="match status" value="1"/>
</dbReference>
<reference evidence="2 3" key="1">
    <citation type="submission" date="2021-03" db="EMBL/GenBank/DDBJ databases">
        <authorList>
            <person name="Kim M.K."/>
        </authorList>
    </citation>
    <scope>NUCLEOTIDE SEQUENCE [LARGE SCALE GENOMIC DNA]</scope>
    <source>
        <strain evidence="2 3">BT442</strain>
    </source>
</reference>
<keyword evidence="1" id="KW-0732">Signal</keyword>